<sequence>MWGVQGTLQAPHLSAATGLRLATAVSRRGLVERVQTRVGRVVATPGNGQILVVVAKDEGVRMSEAGNDMKVAFSKEKGKEAIECSPTLATTPSQLLHPVSVTIPIGNREIVVETGLIGRQANGAITITDGETVLLTTVCTSMEPSEPSDFVPLSVQYQERFSAAGRTSGGFIKREGRARDHEVLVCRLIDRPMRPMIARGFHYETQILVWVLSYDGLHSPDPLAITSAGAALAVSDVPMSKPVAGVRVGLLNGQFVVNPTVVEMERSTLDLVVAGTADAVLMIEGYCDFLTEEELVDAVEIGHGAIKSLCAGLQKLAEKVGKEKNVAAIRLPPATILDYIESLVGTELESVMQIGIKQERGAAMKKIEERVLVALTGEGVRKEQAAIAAAAQNKVSEEVAPGTWEDEEVFVADGLVDESEVHVTSVPRKPVTELFDPIDVKRVFKEACSNTLRRLIVKTGVRSDGRAVTDVRPIQSICGLLPRTHGSALFTRGETQALVVTTLGGDNMGQRIDNLTSTEDLKRFYLQYSFPPSSVGEVGRIGAPNRREIGHGTLAERALEPIIPDDDGFPYTIRVESSITESNGSSSMASVCGGCLAMLDAGVPLKASVAGIAMGLILNTKDCGGDGEPLILSDILGSEDALGDMDFKVAGNETGITAFQMDIKVEGITVSVMRKALEQARVGRLHILGEMSKSDPPPAYQVSIHAPQITMFKVDTDKISLVVGPGGKTIRGIIESSGVESVDVSSDDGSVRIVGRSVQGIEAARVKILGLTSVPTVGTVYRNCKVKTVTTFGCFVEIAPGKEGLCHISELTSAKKLARVEDFVNVGDSLDVKLIEINARGQLRLSHKACSEDHSMQAARSAPELAGVRKENP</sequence>
<dbReference type="EMBL" id="CM026426">
    <property type="protein sequence ID" value="KAG0575011.1"/>
    <property type="molecule type" value="Genomic_DNA"/>
</dbReference>
<dbReference type="Pfam" id="PF00575">
    <property type="entry name" value="S1"/>
    <property type="match status" value="1"/>
</dbReference>
<keyword evidence="14" id="KW-0809">Transit peptide</keyword>
<dbReference type="GO" id="GO:0008033">
    <property type="term" value="P:tRNA processing"/>
    <property type="evidence" value="ECO:0007669"/>
    <property type="project" value="UniProtKB-KW"/>
</dbReference>
<dbReference type="Proteomes" id="UP000822688">
    <property type="component" value="Chromosome V"/>
</dbReference>
<evidence type="ECO:0000256" key="5">
    <source>
        <dbReference type="ARBA" id="ARBA00022552"/>
    </source>
</evidence>
<dbReference type="PANTHER" id="PTHR11252:SF0">
    <property type="entry name" value="POLYRIBONUCLEOTIDE NUCLEOTIDYLTRANSFERASE 1, MITOCHONDRIAL"/>
    <property type="match status" value="1"/>
</dbReference>
<keyword evidence="5" id="KW-0698">rRNA processing</keyword>
<dbReference type="FunFam" id="2.40.50.140:FF:000158">
    <property type="entry name" value="Polyribonucleotide nucleotidyltransferase 1, chloroplastic"/>
    <property type="match status" value="1"/>
</dbReference>
<dbReference type="GO" id="GO:0000965">
    <property type="term" value="P:mitochondrial RNA 3'-end processing"/>
    <property type="evidence" value="ECO:0007669"/>
    <property type="project" value="TreeGrafter"/>
</dbReference>
<dbReference type="SUPFAM" id="SSF54211">
    <property type="entry name" value="Ribosomal protein S5 domain 2-like"/>
    <property type="match status" value="2"/>
</dbReference>
<dbReference type="SUPFAM" id="SSF50249">
    <property type="entry name" value="Nucleic acid-binding proteins"/>
    <property type="match status" value="1"/>
</dbReference>
<evidence type="ECO:0000256" key="11">
    <source>
        <dbReference type="ARBA" id="ARBA00022722"/>
    </source>
</evidence>
<evidence type="ECO:0000256" key="6">
    <source>
        <dbReference type="ARBA" id="ARBA00022640"/>
    </source>
</evidence>
<dbReference type="SMART" id="SM00322">
    <property type="entry name" value="KH"/>
    <property type="match status" value="1"/>
</dbReference>
<comment type="similarity">
    <text evidence="2">Belongs to the polyribonucleotide nucleotidyltransferase family.</text>
</comment>
<dbReference type="GO" id="GO:0004654">
    <property type="term" value="F:polyribonucleotide nucleotidyltransferase activity"/>
    <property type="evidence" value="ECO:0007669"/>
    <property type="project" value="UniProtKB-EC"/>
</dbReference>
<evidence type="ECO:0000256" key="2">
    <source>
        <dbReference type="ARBA" id="ARBA00007404"/>
    </source>
</evidence>
<evidence type="ECO:0000259" key="18">
    <source>
        <dbReference type="PROSITE" id="PS50126"/>
    </source>
</evidence>
<evidence type="ECO:0000256" key="12">
    <source>
        <dbReference type="ARBA" id="ARBA00022801"/>
    </source>
</evidence>
<evidence type="ECO:0000256" key="14">
    <source>
        <dbReference type="ARBA" id="ARBA00022946"/>
    </source>
</evidence>
<dbReference type="AlphaFoldDB" id="A0A8T0HWE1"/>
<dbReference type="FunFam" id="3.30.1370.10:FF:000001">
    <property type="entry name" value="Polyribonucleotide nucleotidyltransferase"/>
    <property type="match status" value="1"/>
</dbReference>
<dbReference type="NCBIfam" id="TIGR03591">
    <property type="entry name" value="polynuc_phos"/>
    <property type="match status" value="1"/>
</dbReference>
<dbReference type="FunFam" id="3.30.230.70:FF:000013">
    <property type="entry name" value="Polyribonucleotide nucleotidyltransferase"/>
    <property type="match status" value="1"/>
</dbReference>
<evidence type="ECO:0000256" key="13">
    <source>
        <dbReference type="ARBA" id="ARBA00022884"/>
    </source>
</evidence>
<dbReference type="InterPro" id="IPR012340">
    <property type="entry name" value="NA-bd_OB-fold"/>
</dbReference>
<keyword evidence="7" id="KW-0507">mRNA processing</keyword>
<dbReference type="SMART" id="SM00316">
    <property type="entry name" value="S1"/>
    <property type="match status" value="1"/>
</dbReference>
<dbReference type="GO" id="GO:0003723">
    <property type="term" value="F:RNA binding"/>
    <property type="evidence" value="ECO:0007669"/>
    <property type="project" value="UniProtKB-UniRule"/>
</dbReference>
<dbReference type="InterPro" id="IPR036612">
    <property type="entry name" value="KH_dom_type_1_sf"/>
</dbReference>
<dbReference type="Gene3D" id="3.30.1370.10">
    <property type="entry name" value="K Homology domain, type 1"/>
    <property type="match status" value="1"/>
</dbReference>
<dbReference type="SUPFAM" id="SSF55666">
    <property type="entry name" value="Ribonuclease PH domain 2-like"/>
    <property type="match status" value="2"/>
</dbReference>
<dbReference type="Gene3D" id="3.30.230.70">
    <property type="entry name" value="GHMP Kinase, N-terminal domain"/>
    <property type="match status" value="2"/>
</dbReference>
<dbReference type="GO" id="GO:0000958">
    <property type="term" value="P:mitochondrial mRNA catabolic process"/>
    <property type="evidence" value="ECO:0007669"/>
    <property type="project" value="TreeGrafter"/>
</dbReference>
<comment type="subcellular location">
    <subcellularLocation>
        <location evidence="1">Plastid</location>
        <location evidence="1">Chloroplast</location>
    </subcellularLocation>
</comment>
<keyword evidence="20" id="KW-1185">Reference proteome</keyword>
<dbReference type="GO" id="GO:0005829">
    <property type="term" value="C:cytosol"/>
    <property type="evidence" value="ECO:0007669"/>
    <property type="project" value="TreeGrafter"/>
</dbReference>
<dbReference type="CDD" id="cd11364">
    <property type="entry name" value="RNase_PH_PNPase_2"/>
    <property type="match status" value="1"/>
</dbReference>
<feature type="region of interest" description="Disordered" evidence="17">
    <location>
        <begin position="854"/>
        <end position="873"/>
    </location>
</feature>
<dbReference type="InterPro" id="IPR003029">
    <property type="entry name" value="S1_domain"/>
</dbReference>
<proteinExistence type="inferred from homology"/>
<protein>
    <recommendedName>
        <fullName evidence="3">polyribonucleotide nucleotidyltransferase</fullName>
        <ecNumber evidence="3">2.7.7.8</ecNumber>
    </recommendedName>
    <alternativeName>
        <fullName evidence="15">Polynucleotide phosphorylase 1</fullName>
    </alternativeName>
</protein>
<accession>A0A8T0HWE1</accession>
<dbReference type="InterPro" id="IPR012162">
    <property type="entry name" value="PNPase"/>
</dbReference>
<dbReference type="InterPro" id="IPR015847">
    <property type="entry name" value="ExoRNase_PH_dom2"/>
</dbReference>
<dbReference type="GO" id="GO:0009570">
    <property type="term" value="C:chloroplast stroma"/>
    <property type="evidence" value="ECO:0007669"/>
    <property type="project" value="TreeGrafter"/>
</dbReference>
<dbReference type="GO" id="GO:0006364">
    <property type="term" value="P:rRNA processing"/>
    <property type="evidence" value="ECO:0007669"/>
    <property type="project" value="UniProtKB-KW"/>
</dbReference>
<dbReference type="SUPFAM" id="SSF54791">
    <property type="entry name" value="Eukaryotic type KH-domain (KH-domain type I)"/>
    <property type="match status" value="1"/>
</dbReference>
<dbReference type="InterPro" id="IPR001247">
    <property type="entry name" value="ExoRNase_PH_dom1"/>
</dbReference>
<evidence type="ECO:0000256" key="1">
    <source>
        <dbReference type="ARBA" id="ARBA00004229"/>
    </source>
</evidence>
<dbReference type="CDD" id="cd02393">
    <property type="entry name" value="KH-I_PNPase"/>
    <property type="match status" value="1"/>
</dbReference>
<dbReference type="GO" id="GO:0005739">
    <property type="term" value="C:mitochondrion"/>
    <property type="evidence" value="ECO:0007669"/>
    <property type="project" value="TreeGrafter"/>
</dbReference>
<dbReference type="Pfam" id="PF00013">
    <property type="entry name" value="KH_1"/>
    <property type="match status" value="1"/>
</dbReference>
<gene>
    <name evidence="19" type="ORF">KC19_VG310800</name>
</gene>
<keyword evidence="4" id="KW-0150">Chloroplast</keyword>
<dbReference type="Pfam" id="PF03725">
    <property type="entry name" value="RNase_PH_C"/>
    <property type="match status" value="1"/>
</dbReference>
<evidence type="ECO:0000256" key="17">
    <source>
        <dbReference type="SAM" id="MobiDB-lite"/>
    </source>
</evidence>
<evidence type="ECO:0000256" key="16">
    <source>
        <dbReference type="PROSITE-ProRule" id="PRU00117"/>
    </source>
</evidence>
<dbReference type="InterPro" id="IPR027408">
    <property type="entry name" value="PNPase/RNase_PH_dom_sf"/>
</dbReference>
<dbReference type="Pfam" id="PF01138">
    <property type="entry name" value="RNase_PH"/>
    <property type="match status" value="2"/>
</dbReference>
<dbReference type="FunFam" id="3.30.230.70:FF:000001">
    <property type="entry name" value="Polyribonucleotide nucleotidyltransferase"/>
    <property type="match status" value="1"/>
</dbReference>
<keyword evidence="6" id="KW-0934">Plastid</keyword>
<dbReference type="InterPro" id="IPR020568">
    <property type="entry name" value="Ribosomal_Su5_D2-typ_SF"/>
</dbReference>
<dbReference type="InterPro" id="IPR036345">
    <property type="entry name" value="ExoRNase_PH_dom2_sf"/>
</dbReference>
<evidence type="ECO:0000256" key="10">
    <source>
        <dbReference type="ARBA" id="ARBA00022695"/>
    </source>
</evidence>
<dbReference type="PANTHER" id="PTHR11252">
    <property type="entry name" value="POLYRIBONUCLEOTIDE NUCLEOTIDYLTRANSFERASE"/>
    <property type="match status" value="1"/>
</dbReference>
<evidence type="ECO:0000313" key="20">
    <source>
        <dbReference type="Proteomes" id="UP000822688"/>
    </source>
</evidence>
<dbReference type="InterPro" id="IPR004087">
    <property type="entry name" value="KH_dom"/>
</dbReference>
<evidence type="ECO:0000256" key="3">
    <source>
        <dbReference type="ARBA" id="ARBA00012416"/>
    </source>
</evidence>
<keyword evidence="9" id="KW-0819">tRNA processing</keyword>
<keyword evidence="11" id="KW-0540">Nuclease</keyword>
<evidence type="ECO:0000256" key="8">
    <source>
        <dbReference type="ARBA" id="ARBA00022679"/>
    </source>
</evidence>
<dbReference type="EC" id="2.7.7.8" evidence="3"/>
<evidence type="ECO:0000256" key="15">
    <source>
        <dbReference type="ARBA" id="ARBA00031451"/>
    </source>
</evidence>
<dbReference type="PROSITE" id="PS50126">
    <property type="entry name" value="S1"/>
    <property type="match status" value="1"/>
</dbReference>
<keyword evidence="13 16" id="KW-0694">RNA-binding</keyword>
<evidence type="ECO:0000313" key="19">
    <source>
        <dbReference type="EMBL" id="KAG0575011.1"/>
    </source>
</evidence>
<reference evidence="19" key="1">
    <citation type="submission" date="2020-06" db="EMBL/GenBank/DDBJ databases">
        <title>WGS assembly of Ceratodon purpureus strain R40.</title>
        <authorList>
            <person name="Carey S.B."/>
            <person name="Jenkins J."/>
            <person name="Shu S."/>
            <person name="Lovell J.T."/>
            <person name="Sreedasyam A."/>
            <person name="Maumus F."/>
            <person name="Tiley G.P."/>
            <person name="Fernandez-Pozo N."/>
            <person name="Barry K."/>
            <person name="Chen C."/>
            <person name="Wang M."/>
            <person name="Lipzen A."/>
            <person name="Daum C."/>
            <person name="Saski C.A."/>
            <person name="Payton A.C."/>
            <person name="Mcbreen J.C."/>
            <person name="Conrad R.E."/>
            <person name="Kollar L.M."/>
            <person name="Olsson S."/>
            <person name="Huttunen S."/>
            <person name="Landis J.B."/>
            <person name="Wickett N.J."/>
            <person name="Johnson M.G."/>
            <person name="Rensing S.A."/>
            <person name="Grimwood J."/>
            <person name="Schmutz J."/>
            <person name="Mcdaniel S.F."/>
        </authorList>
    </citation>
    <scope>NUCLEOTIDE SEQUENCE</scope>
    <source>
        <strain evidence="19">R40</strain>
    </source>
</reference>
<dbReference type="InterPro" id="IPR004088">
    <property type="entry name" value="KH_dom_type_1"/>
</dbReference>
<evidence type="ECO:0000256" key="7">
    <source>
        <dbReference type="ARBA" id="ARBA00022664"/>
    </source>
</evidence>
<dbReference type="HAMAP" id="MF_01595">
    <property type="entry name" value="PNPase"/>
    <property type="match status" value="1"/>
</dbReference>
<organism evidence="19 20">
    <name type="scientific">Ceratodon purpureus</name>
    <name type="common">Fire moss</name>
    <name type="synonym">Dicranum purpureum</name>
    <dbReference type="NCBI Taxonomy" id="3225"/>
    <lineage>
        <taxon>Eukaryota</taxon>
        <taxon>Viridiplantae</taxon>
        <taxon>Streptophyta</taxon>
        <taxon>Embryophyta</taxon>
        <taxon>Bryophyta</taxon>
        <taxon>Bryophytina</taxon>
        <taxon>Bryopsida</taxon>
        <taxon>Dicranidae</taxon>
        <taxon>Pseudoditrichales</taxon>
        <taxon>Ditrichaceae</taxon>
        <taxon>Ceratodon</taxon>
    </lineage>
</organism>
<dbReference type="CDD" id="cd11363">
    <property type="entry name" value="RNase_PH_PNPase_1"/>
    <property type="match status" value="1"/>
</dbReference>
<keyword evidence="8" id="KW-0808">Transferase</keyword>
<dbReference type="Gene3D" id="2.40.50.140">
    <property type="entry name" value="Nucleic acid-binding proteins"/>
    <property type="match status" value="1"/>
</dbReference>
<dbReference type="NCBIfam" id="NF008805">
    <property type="entry name" value="PRK11824.1"/>
    <property type="match status" value="1"/>
</dbReference>
<dbReference type="GO" id="GO:0006397">
    <property type="term" value="P:mRNA processing"/>
    <property type="evidence" value="ECO:0007669"/>
    <property type="project" value="UniProtKB-KW"/>
</dbReference>
<evidence type="ECO:0000256" key="9">
    <source>
        <dbReference type="ARBA" id="ARBA00022694"/>
    </source>
</evidence>
<dbReference type="PROSITE" id="PS50084">
    <property type="entry name" value="KH_TYPE_1"/>
    <property type="match status" value="1"/>
</dbReference>
<feature type="domain" description="S1 motif" evidence="18">
    <location>
        <begin position="778"/>
        <end position="848"/>
    </location>
</feature>
<keyword evidence="10" id="KW-0548">Nucleotidyltransferase</keyword>
<keyword evidence="12" id="KW-0378">Hydrolase</keyword>
<name>A0A8T0HWE1_CERPU</name>
<comment type="caution">
    <text evidence="19">The sequence shown here is derived from an EMBL/GenBank/DDBJ whole genome shotgun (WGS) entry which is preliminary data.</text>
</comment>
<dbReference type="GO" id="GO:0000175">
    <property type="term" value="F:3'-5'-RNA exonuclease activity"/>
    <property type="evidence" value="ECO:0007669"/>
    <property type="project" value="TreeGrafter"/>
</dbReference>
<evidence type="ECO:0000256" key="4">
    <source>
        <dbReference type="ARBA" id="ARBA00022528"/>
    </source>
</evidence>